<dbReference type="Pfam" id="PF13649">
    <property type="entry name" value="Methyltransf_25"/>
    <property type="match status" value="1"/>
</dbReference>
<evidence type="ECO:0000256" key="2">
    <source>
        <dbReference type="ARBA" id="ARBA00022679"/>
    </source>
</evidence>
<evidence type="ECO:0000256" key="4">
    <source>
        <dbReference type="SAM" id="MobiDB-lite"/>
    </source>
</evidence>
<keyword evidence="1" id="KW-0489">Methyltransferase</keyword>
<dbReference type="GO" id="GO:0032259">
    <property type="term" value="P:methylation"/>
    <property type="evidence" value="ECO:0007669"/>
    <property type="project" value="UniProtKB-KW"/>
</dbReference>
<dbReference type="SUPFAM" id="SSF53335">
    <property type="entry name" value="S-adenosyl-L-methionine-dependent methyltransferases"/>
    <property type="match status" value="1"/>
</dbReference>
<evidence type="ECO:0000313" key="6">
    <source>
        <dbReference type="EMBL" id="PMP82626.1"/>
    </source>
</evidence>
<sequence length="134" mass="14919">MSESDLESERWRGKHEKGTSVNQSPPKPIAQQAYDLLAERYAEQVLTKPHNAYYEHPAMLSLLLDVRGKCVLDAGCGPGIYSELLLDRGAEVVAVDANPKMVRLAQQRLQDRAQVFQADLGQPLTFLPTNRSIS</sequence>
<feature type="domain" description="Methyltransferase" evidence="5">
    <location>
        <begin position="71"/>
        <end position="122"/>
    </location>
</feature>
<dbReference type="PANTHER" id="PTHR43464:SF19">
    <property type="entry name" value="UBIQUINONE BIOSYNTHESIS O-METHYLTRANSFERASE, MITOCHONDRIAL"/>
    <property type="match status" value="1"/>
</dbReference>
<evidence type="ECO:0000259" key="5">
    <source>
        <dbReference type="Pfam" id="PF13649"/>
    </source>
</evidence>
<dbReference type="PANTHER" id="PTHR43464">
    <property type="entry name" value="METHYLTRANSFERASE"/>
    <property type="match status" value="1"/>
</dbReference>
<dbReference type="EMBL" id="PNIQ01000432">
    <property type="protein sequence ID" value="PMP82626.1"/>
    <property type="molecule type" value="Genomic_DNA"/>
</dbReference>
<dbReference type="CDD" id="cd02440">
    <property type="entry name" value="AdoMet_MTases"/>
    <property type="match status" value="1"/>
</dbReference>
<keyword evidence="3" id="KW-0949">S-adenosyl-L-methionine</keyword>
<reference evidence="6 7" key="1">
    <citation type="submission" date="2018-01" db="EMBL/GenBank/DDBJ databases">
        <title>Metagenomic assembled genomes from two thermal pools in the Uzon Caldera, Kamchatka, Russia.</title>
        <authorList>
            <person name="Wilkins L."/>
            <person name="Ettinger C."/>
        </authorList>
    </citation>
    <scope>NUCLEOTIDE SEQUENCE [LARGE SCALE GENOMIC DNA]</scope>
    <source>
        <strain evidence="6">ZAV-02</strain>
    </source>
</reference>
<accession>A0A2J6X6V9</accession>
<dbReference type="Proteomes" id="UP000243376">
    <property type="component" value="Unassembled WGS sequence"/>
</dbReference>
<keyword evidence="2" id="KW-0808">Transferase</keyword>
<protein>
    <recommendedName>
        <fullName evidence="5">Methyltransferase domain-containing protein</fullName>
    </recommendedName>
</protein>
<proteinExistence type="predicted"/>
<comment type="caution">
    <text evidence="6">The sequence shown here is derived from an EMBL/GenBank/DDBJ whole genome shotgun (WGS) entry which is preliminary data.</text>
</comment>
<feature type="region of interest" description="Disordered" evidence="4">
    <location>
        <begin position="1"/>
        <end position="28"/>
    </location>
</feature>
<dbReference type="GO" id="GO:0008168">
    <property type="term" value="F:methyltransferase activity"/>
    <property type="evidence" value="ECO:0007669"/>
    <property type="project" value="UniProtKB-KW"/>
</dbReference>
<gene>
    <name evidence="6" type="ORF">C0184_06630</name>
</gene>
<dbReference type="InterPro" id="IPR029063">
    <property type="entry name" value="SAM-dependent_MTases_sf"/>
</dbReference>
<name>A0A2J6X6V9_9CHLR</name>
<dbReference type="Gene3D" id="3.40.50.150">
    <property type="entry name" value="Vaccinia Virus protein VP39"/>
    <property type="match status" value="1"/>
</dbReference>
<dbReference type="AlphaFoldDB" id="A0A2J6X6V9"/>
<evidence type="ECO:0000256" key="3">
    <source>
        <dbReference type="ARBA" id="ARBA00022691"/>
    </source>
</evidence>
<evidence type="ECO:0000256" key="1">
    <source>
        <dbReference type="ARBA" id="ARBA00022603"/>
    </source>
</evidence>
<organism evidence="6 7">
    <name type="scientific">Chloroflexus aggregans</name>
    <dbReference type="NCBI Taxonomy" id="152260"/>
    <lineage>
        <taxon>Bacteria</taxon>
        <taxon>Bacillati</taxon>
        <taxon>Chloroflexota</taxon>
        <taxon>Chloroflexia</taxon>
        <taxon>Chloroflexales</taxon>
        <taxon>Chloroflexineae</taxon>
        <taxon>Chloroflexaceae</taxon>
        <taxon>Chloroflexus</taxon>
    </lineage>
</organism>
<dbReference type="InterPro" id="IPR041698">
    <property type="entry name" value="Methyltransf_25"/>
</dbReference>
<evidence type="ECO:0000313" key="7">
    <source>
        <dbReference type="Proteomes" id="UP000243376"/>
    </source>
</evidence>